<dbReference type="GO" id="GO:0009888">
    <property type="term" value="P:tissue development"/>
    <property type="evidence" value="ECO:0007669"/>
    <property type="project" value="TreeGrafter"/>
</dbReference>
<dbReference type="GO" id="GO:0009887">
    <property type="term" value="P:animal organ morphogenesis"/>
    <property type="evidence" value="ECO:0007669"/>
    <property type="project" value="TreeGrafter"/>
</dbReference>
<dbReference type="Gene3D" id="2.10.25.10">
    <property type="entry name" value="Laminin"/>
    <property type="match status" value="4"/>
</dbReference>
<dbReference type="CDD" id="cd00055">
    <property type="entry name" value="EGF_Lam"/>
    <property type="match status" value="5"/>
</dbReference>
<keyword evidence="5 8" id="KW-1015">Disulfide bond</keyword>
<dbReference type="GO" id="GO:0048731">
    <property type="term" value="P:system development"/>
    <property type="evidence" value="ECO:0007669"/>
    <property type="project" value="UniProtKB-ARBA"/>
</dbReference>
<dbReference type="InterPro" id="IPR050440">
    <property type="entry name" value="Laminin/Netrin_ECM"/>
</dbReference>
<comment type="caution">
    <text evidence="8">Lacks conserved residue(s) required for the propagation of feature annotation.</text>
</comment>
<feature type="coiled-coil region" evidence="9">
    <location>
        <begin position="818"/>
        <end position="880"/>
    </location>
</feature>
<dbReference type="FunFam" id="2.10.25.10:FF:000067">
    <property type="entry name" value="Laminin subunit gamma 1"/>
    <property type="match status" value="1"/>
</dbReference>
<dbReference type="PANTHER" id="PTHR10574">
    <property type="entry name" value="NETRIN/LAMININ-RELATED"/>
    <property type="match status" value="1"/>
</dbReference>
<accession>A0A6M2DYK6</accession>
<feature type="disulfide bond" evidence="8">
    <location>
        <begin position="214"/>
        <end position="231"/>
    </location>
</feature>
<keyword evidence="2" id="KW-0964">Secreted</keyword>
<dbReference type="SUPFAM" id="SSF57196">
    <property type="entry name" value="EGF/Laminin"/>
    <property type="match status" value="3"/>
</dbReference>
<feature type="signal peptide" evidence="10">
    <location>
        <begin position="1"/>
        <end position="20"/>
    </location>
</feature>
<dbReference type="InterPro" id="IPR002049">
    <property type="entry name" value="LE_dom"/>
</dbReference>
<dbReference type="SMART" id="SM00181">
    <property type="entry name" value="EGF"/>
    <property type="match status" value="2"/>
</dbReference>
<evidence type="ECO:0000256" key="3">
    <source>
        <dbReference type="ARBA" id="ARBA00022729"/>
    </source>
</evidence>
<feature type="domain" description="Laminin EGF-like" evidence="11">
    <location>
        <begin position="212"/>
        <end position="259"/>
    </location>
</feature>
<dbReference type="PANTHER" id="PTHR10574:SF444">
    <property type="entry name" value="BASEMENT MEMBRANE-SPECIFIC HEPARAN SULFATE PROTEOGLYCAN CORE PROTEIN"/>
    <property type="match status" value="1"/>
</dbReference>
<keyword evidence="4" id="KW-0677">Repeat</keyword>
<keyword evidence="3 10" id="KW-0732">Signal</keyword>
<feature type="disulfide bond" evidence="8">
    <location>
        <begin position="184"/>
        <end position="193"/>
    </location>
</feature>
<dbReference type="FunFam" id="2.10.25.10:FF:000224">
    <property type="entry name" value="Usherin"/>
    <property type="match status" value="1"/>
</dbReference>
<evidence type="ECO:0000256" key="9">
    <source>
        <dbReference type="SAM" id="Coils"/>
    </source>
</evidence>
<sequence length="896" mass="100514">MNRVIVVLFVGITLIIGATCRDIELLEPLCPPGQFSVTSGMGLDFYCTPCPCHGSSCQMLPDETIMCFDCPNGYTGRLCDQCDNGYFDKPNETIGEFTLNCQLCDCNGNSDISNPMSCDRITGVCLKCLNNTIGEHCESCAPGYYGNARGGQCKPCSCDVWGSIHPENSSNPIQCDQISGNCLCKPNVIGKQCDMCKGGHFNLENEDGCEECNCDPIGSLSFDCVLETGQCECKPGVNGTKCDVCAPFHYRFSKDGCAKCNCDRKGSKSMQCDKYGQCPCHENRVGKTCNRFKKIGKTKCTQCYDDVNKKVEDYKKHFSQIKQDVQDFNTSLHSNMTSADGDFTEQVTKLKTDIDKLKQHTIDSISEIESRKEKLTIDAEVLKNSHSAIYRLKKYLEDIDTLDEIIGTAVQYKSMQDNELLRAREFIAVIEKQLKAALEYLETEGKRVLEGIQKLSSNKNATQEERDISAAAKELADALENNATTIKKLAEQTENISNQILVLERNLTGLQTDNDLESEIEILNAELRIADQQLSELLQNADDSHNGLSKWNTELKQLIEDIYNATIQNVTVPLMANRIKMIKDVSNRIIKEADDFLNGPHFYQKVKNETVSAQNYTLPWMSLKLEWEERLEKVQKAKDDAEAAVALAYGTLNIANKTLQDLLDNKNNLQNYKEEAENAINNVKPQLEKNLTEAAMKIQSFEDVISEIQDNISFANGTVEERLKEINDDFAEVNRESIGANIHLDDVQDSFNVLGGKIDDAVKRFESLETIVAQDVIILESSNSTFIESESKIEEFVKQLKDALSKIDEIHNILQNSENLDQDALAQIEKEIEVLEKQLNDYSKRISEVDDKIMKQAGWIEKRGNDLKTLENEVNSLNAIKESLPESCFKTSNLHK</sequence>
<evidence type="ECO:0000256" key="10">
    <source>
        <dbReference type="SAM" id="SignalP"/>
    </source>
</evidence>
<dbReference type="EMBL" id="GIIL01007690">
    <property type="protein sequence ID" value="NOV51416.1"/>
    <property type="molecule type" value="Transcribed_RNA"/>
</dbReference>
<evidence type="ECO:0000256" key="4">
    <source>
        <dbReference type="ARBA" id="ARBA00022737"/>
    </source>
</evidence>
<dbReference type="PROSITE" id="PS01248">
    <property type="entry name" value="EGF_LAM_1"/>
    <property type="match status" value="2"/>
</dbReference>
<reference evidence="12" key="1">
    <citation type="submission" date="2020-03" db="EMBL/GenBank/DDBJ databases">
        <title>Transcriptomic Profiling of the Digestive Tract of the Rat Flea, Xenopsylla cheopis, Following Blood Feeding and Infection with Yersinia pestis.</title>
        <authorList>
            <person name="Bland D.M."/>
            <person name="Martens C.A."/>
            <person name="Virtaneva K."/>
            <person name="Kanakabandi K."/>
            <person name="Long D."/>
            <person name="Rosenke R."/>
            <person name="Saturday G.A."/>
            <person name="Hoyt F.H."/>
            <person name="Bruno D.P."/>
            <person name="Ribeiro J.M.C."/>
            <person name="Hinnebusch J."/>
        </authorList>
    </citation>
    <scope>NUCLEOTIDE SEQUENCE</scope>
</reference>
<feature type="domain" description="Laminin EGF-like" evidence="11">
    <location>
        <begin position="104"/>
        <end position="155"/>
    </location>
</feature>
<evidence type="ECO:0000256" key="1">
    <source>
        <dbReference type="ARBA" id="ARBA00004613"/>
    </source>
</evidence>
<name>A0A6M2DYK6_XENCH</name>
<evidence type="ECO:0000313" key="12">
    <source>
        <dbReference type="EMBL" id="NOV51416.1"/>
    </source>
</evidence>
<evidence type="ECO:0000256" key="2">
    <source>
        <dbReference type="ARBA" id="ARBA00022525"/>
    </source>
</evidence>
<evidence type="ECO:0000256" key="6">
    <source>
        <dbReference type="ARBA" id="ARBA00023180"/>
    </source>
</evidence>
<protein>
    <submittedName>
        <fullName evidence="12">Putative extracellular matrix glycoprotein laminin subunit beta</fullName>
    </submittedName>
</protein>
<feature type="chain" id="PRO_5027096541" evidence="10">
    <location>
        <begin position="21"/>
        <end position="896"/>
    </location>
</feature>
<dbReference type="SUPFAM" id="SSF57997">
    <property type="entry name" value="Tropomyosin"/>
    <property type="match status" value="1"/>
</dbReference>
<dbReference type="SMART" id="SM00180">
    <property type="entry name" value="EGF_Lam"/>
    <property type="match status" value="5"/>
</dbReference>
<dbReference type="Pfam" id="PF00053">
    <property type="entry name" value="EGF_laminin"/>
    <property type="match status" value="4"/>
</dbReference>
<feature type="disulfide bond" evidence="8">
    <location>
        <begin position="212"/>
        <end position="224"/>
    </location>
</feature>
<dbReference type="InterPro" id="IPR056863">
    <property type="entry name" value="LMN_ATRN_NET-like_EGF"/>
</dbReference>
<keyword evidence="9" id="KW-0175">Coiled coil</keyword>
<proteinExistence type="predicted"/>
<dbReference type="GO" id="GO:0005576">
    <property type="term" value="C:extracellular region"/>
    <property type="evidence" value="ECO:0007669"/>
    <property type="project" value="UniProtKB-SubCell"/>
</dbReference>
<keyword evidence="6" id="KW-0325">Glycoprotein</keyword>
<dbReference type="Pfam" id="PF24973">
    <property type="entry name" value="EGF_LMN_ATRN"/>
    <property type="match status" value="1"/>
</dbReference>
<evidence type="ECO:0000256" key="5">
    <source>
        <dbReference type="ARBA" id="ARBA00023157"/>
    </source>
</evidence>
<keyword evidence="7 8" id="KW-0424">Laminin EGF-like domain</keyword>
<evidence type="ECO:0000256" key="7">
    <source>
        <dbReference type="ARBA" id="ARBA00023292"/>
    </source>
</evidence>
<dbReference type="PRINTS" id="PR00011">
    <property type="entry name" value="EGFLAMININ"/>
</dbReference>
<dbReference type="PROSITE" id="PS50027">
    <property type="entry name" value="EGF_LAM_2"/>
    <property type="match status" value="3"/>
</dbReference>
<feature type="disulfide bond" evidence="8">
    <location>
        <begin position="233"/>
        <end position="242"/>
    </location>
</feature>
<feature type="disulfide bond" evidence="8">
    <location>
        <begin position="128"/>
        <end position="137"/>
    </location>
</feature>
<feature type="coiled-coil region" evidence="9">
    <location>
        <begin position="624"/>
        <end position="689"/>
    </location>
</feature>
<feature type="domain" description="Laminin EGF-like" evidence="11">
    <location>
        <begin position="156"/>
        <end position="211"/>
    </location>
</feature>
<dbReference type="InterPro" id="IPR000742">
    <property type="entry name" value="EGF"/>
</dbReference>
<dbReference type="FunFam" id="2.10.25.10:FF:000051">
    <property type="entry name" value="Laminin subunit alpha 4"/>
    <property type="match status" value="1"/>
</dbReference>
<dbReference type="AlphaFoldDB" id="A0A6M2DYK6"/>
<evidence type="ECO:0000256" key="8">
    <source>
        <dbReference type="PROSITE-ProRule" id="PRU00460"/>
    </source>
</evidence>
<evidence type="ECO:0000259" key="11">
    <source>
        <dbReference type="PROSITE" id="PS50027"/>
    </source>
</evidence>
<organism evidence="12">
    <name type="scientific">Xenopsylla cheopis</name>
    <name type="common">Oriental rat flea</name>
    <name type="synonym">Pulex cheopis</name>
    <dbReference type="NCBI Taxonomy" id="163159"/>
    <lineage>
        <taxon>Eukaryota</taxon>
        <taxon>Metazoa</taxon>
        <taxon>Ecdysozoa</taxon>
        <taxon>Arthropoda</taxon>
        <taxon>Hexapoda</taxon>
        <taxon>Insecta</taxon>
        <taxon>Pterygota</taxon>
        <taxon>Neoptera</taxon>
        <taxon>Endopterygota</taxon>
        <taxon>Siphonaptera</taxon>
        <taxon>Pulicidae</taxon>
        <taxon>Xenopsyllinae</taxon>
        <taxon>Xenopsylla</taxon>
    </lineage>
</organism>
<comment type="subcellular location">
    <subcellularLocation>
        <location evidence="1">Secreted</location>
    </subcellularLocation>
</comment>
<feature type="coiled-coil region" evidence="9">
    <location>
        <begin position="461"/>
        <end position="540"/>
    </location>
</feature>